<keyword evidence="1" id="KW-0812">Transmembrane</keyword>
<evidence type="ECO:0000313" key="3">
    <source>
        <dbReference type="Proteomes" id="UP000178935"/>
    </source>
</evidence>
<dbReference type="EMBL" id="MHPU01000022">
    <property type="protein sequence ID" value="OGZ88472.1"/>
    <property type="molecule type" value="Genomic_DNA"/>
</dbReference>
<reference evidence="2 3" key="1">
    <citation type="journal article" date="2016" name="Nat. Commun.">
        <title>Thousands of microbial genomes shed light on interconnected biogeochemical processes in an aquifer system.</title>
        <authorList>
            <person name="Anantharaman K."/>
            <person name="Brown C.T."/>
            <person name="Hug L.A."/>
            <person name="Sharon I."/>
            <person name="Castelle C.J."/>
            <person name="Probst A.J."/>
            <person name="Thomas B.C."/>
            <person name="Singh A."/>
            <person name="Wilkins M.J."/>
            <person name="Karaoz U."/>
            <person name="Brodie E.L."/>
            <person name="Williams K.H."/>
            <person name="Hubbard S.S."/>
            <person name="Banfield J.F."/>
        </authorList>
    </citation>
    <scope>NUCLEOTIDE SEQUENCE [LARGE SCALE GENOMIC DNA]</scope>
</reference>
<proteinExistence type="predicted"/>
<organism evidence="2 3">
    <name type="scientific">Candidatus Staskawiczbacteria bacterium RIFOXYD1_FULL_32_13</name>
    <dbReference type="NCBI Taxonomy" id="1802234"/>
    <lineage>
        <taxon>Bacteria</taxon>
        <taxon>Candidatus Staskawicziibacteriota</taxon>
    </lineage>
</organism>
<evidence type="ECO:0000256" key="1">
    <source>
        <dbReference type="SAM" id="Phobius"/>
    </source>
</evidence>
<accession>A0A1G2JN15</accession>
<protein>
    <submittedName>
        <fullName evidence="2">Uncharacterized protein</fullName>
    </submittedName>
</protein>
<gene>
    <name evidence="2" type="ORF">A2561_03855</name>
</gene>
<name>A0A1G2JN15_9BACT</name>
<dbReference type="AlphaFoldDB" id="A0A1G2JN15"/>
<dbReference type="Proteomes" id="UP000178935">
    <property type="component" value="Unassembled WGS sequence"/>
</dbReference>
<comment type="caution">
    <text evidence="2">The sequence shown here is derived from an EMBL/GenBank/DDBJ whole genome shotgun (WGS) entry which is preliminary data.</text>
</comment>
<feature type="transmembrane region" description="Helical" evidence="1">
    <location>
        <begin position="69"/>
        <end position="97"/>
    </location>
</feature>
<keyword evidence="1" id="KW-1133">Transmembrane helix</keyword>
<feature type="transmembrane region" description="Helical" evidence="1">
    <location>
        <begin position="109"/>
        <end position="131"/>
    </location>
</feature>
<sequence>MNKLFIFLFIFLVFFSLFIIANPIFAVCTDPAATGLVPCGVSKFGPGPKQGMPTCPCELEHFFIMLANIYGFIVKYIATTLAVIMITVGAVFMMISAGNPGLAGTGRKMVYSAIIGLVLVFGSWLIVNALLELIGYTPPGGNPWFSL</sequence>
<keyword evidence="1" id="KW-0472">Membrane</keyword>
<evidence type="ECO:0000313" key="2">
    <source>
        <dbReference type="EMBL" id="OGZ88472.1"/>
    </source>
</evidence>